<name>A0A9W7M6G2_HIBTR</name>
<keyword evidence="3" id="KW-1185">Reference proteome</keyword>
<sequence length="240" mass="26243">MVAKDEWVQAAITDDNVVVELLVRLKQAQAAPSPPKSALPAPRWGIRQRRSRPMLLRCDGKRDGDFNVSARGSPTTPLCWSGGSSDASPSAAEGFEETSTHVLRSPPVAPSRSKGSACSETNRTSSKKPGRKKTFAEEDLVLKERVHLEKEIASTRATRKEHHDDLKRIRLDLNLVDTAKNSSLIDNEPGKAPCPRAPPSESLDDDRELPLDSHNVGKSIFVLPDLNMMPAEDDSGHIIS</sequence>
<dbReference type="EMBL" id="BSYR01000022">
    <property type="protein sequence ID" value="GMI89271.1"/>
    <property type="molecule type" value="Genomic_DNA"/>
</dbReference>
<gene>
    <name evidence="2" type="ORF">HRI_002596400</name>
</gene>
<reference evidence="2" key="1">
    <citation type="submission" date="2023-05" db="EMBL/GenBank/DDBJ databases">
        <title>Genome and transcriptome analyses reveal genes involved in the formation of fine ridges on petal epidermal cells in Hibiscus trionum.</title>
        <authorList>
            <person name="Koshimizu S."/>
            <person name="Masuda S."/>
            <person name="Ishii T."/>
            <person name="Shirasu K."/>
            <person name="Hoshino A."/>
            <person name="Arita M."/>
        </authorList>
    </citation>
    <scope>NUCLEOTIDE SEQUENCE</scope>
    <source>
        <strain evidence="2">Hamamatsu line</strain>
    </source>
</reference>
<accession>A0A9W7M6G2</accession>
<feature type="region of interest" description="Disordered" evidence="1">
    <location>
        <begin position="29"/>
        <end position="136"/>
    </location>
</feature>
<dbReference type="AlphaFoldDB" id="A0A9W7M6G2"/>
<evidence type="ECO:0000256" key="1">
    <source>
        <dbReference type="SAM" id="MobiDB-lite"/>
    </source>
</evidence>
<proteinExistence type="predicted"/>
<evidence type="ECO:0000313" key="2">
    <source>
        <dbReference type="EMBL" id="GMI89271.1"/>
    </source>
</evidence>
<comment type="caution">
    <text evidence="2">The sequence shown here is derived from an EMBL/GenBank/DDBJ whole genome shotgun (WGS) entry which is preliminary data.</text>
</comment>
<protein>
    <submittedName>
        <fullName evidence="2">Uncharacterized protein</fullName>
    </submittedName>
</protein>
<evidence type="ECO:0000313" key="3">
    <source>
        <dbReference type="Proteomes" id="UP001165190"/>
    </source>
</evidence>
<feature type="compositionally biased region" description="Low complexity" evidence="1">
    <location>
        <begin position="81"/>
        <end position="93"/>
    </location>
</feature>
<feature type="region of interest" description="Disordered" evidence="1">
    <location>
        <begin position="182"/>
        <end position="212"/>
    </location>
</feature>
<organism evidence="2 3">
    <name type="scientific">Hibiscus trionum</name>
    <name type="common">Flower of an hour</name>
    <dbReference type="NCBI Taxonomy" id="183268"/>
    <lineage>
        <taxon>Eukaryota</taxon>
        <taxon>Viridiplantae</taxon>
        <taxon>Streptophyta</taxon>
        <taxon>Embryophyta</taxon>
        <taxon>Tracheophyta</taxon>
        <taxon>Spermatophyta</taxon>
        <taxon>Magnoliopsida</taxon>
        <taxon>eudicotyledons</taxon>
        <taxon>Gunneridae</taxon>
        <taxon>Pentapetalae</taxon>
        <taxon>rosids</taxon>
        <taxon>malvids</taxon>
        <taxon>Malvales</taxon>
        <taxon>Malvaceae</taxon>
        <taxon>Malvoideae</taxon>
        <taxon>Hibiscus</taxon>
    </lineage>
</organism>
<dbReference type="Proteomes" id="UP001165190">
    <property type="component" value="Unassembled WGS sequence"/>
</dbReference>
<dbReference type="PANTHER" id="PTHR35099:SF2">
    <property type="entry name" value="OS02G0182700 PROTEIN"/>
    <property type="match status" value="1"/>
</dbReference>
<feature type="compositionally biased region" description="Polar residues" evidence="1">
    <location>
        <begin position="113"/>
        <end position="124"/>
    </location>
</feature>
<dbReference type="OrthoDB" id="1696863at2759"/>
<dbReference type="PANTHER" id="PTHR35099">
    <property type="entry name" value="OS02G0182700 PROTEIN"/>
    <property type="match status" value="1"/>
</dbReference>